<dbReference type="InterPro" id="IPR027417">
    <property type="entry name" value="P-loop_NTPase"/>
</dbReference>
<evidence type="ECO:0000256" key="3">
    <source>
        <dbReference type="ARBA" id="ARBA00022741"/>
    </source>
</evidence>
<keyword evidence="2" id="KW-0519">Myristate</keyword>
<dbReference type="NCBIfam" id="TIGR00231">
    <property type="entry name" value="small_GTP"/>
    <property type="match status" value="1"/>
</dbReference>
<dbReference type="InterPro" id="IPR005225">
    <property type="entry name" value="Small_GTP-bd"/>
</dbReference>
<dbReference type="Gene3D" id="3.40.50.300">
    <property type="entry name" value="P-loop containing nucleotide triphosphate hydrolases"/>
    <property type="match status" value="1"/>
</dbReference>
<evidence type="ECO:0000256" key="7">
    <source>
        <dbReference type="PIRSR" id="PIRSR606689-2"/>
    </source>
</evidence>
<evidence type="ECO:0000256" key="8">
    <source>
        <dbReference type="RuleBase" id="RU003925"/>
    </source>
</evidence>
<evidence type="ECO:0000256" key="2">
    <source>
        <dbReference type="ARBA" id="ARBA00022707"/>
    </source>
</evidence>
<comment type="similarity">
    <text evidence="1 8">Belongs to the small GTPase superfamily. Arf family.</text>
</comment>
<dbReference type="SUPFAM" id="SSF52540">
    <property type="entry name" value="P-loop containing nucleoside triphosphate hydrolases"/>
    <property type="match status" value="1"/>
</dbReference>
<evidence type="ECO:0000313" key="10">
    <source>
        <dbReference type="Proteomes" id="UP000824469"/>
    </source>
</evidence>
<sequence>MGNAAGKAFANCVSCGTKEVRILMLGLDGAGKTTILYKLKLGEYVRTVPTIGFNIETVTFKNLSFTVWDVGGQDKIRHLWKQYMVNAQGLIFVIDSCDKERLKKAKQELDSLINDPELSSVKLLVMANKHDLPTAMNSSDMTERLGLTNLNGTRKWHVQSCSGKTGEGLHDALDWLASAIKEPNILQRVGSFRMPRSLSYSSRRSSP</sequence>
<accession>A0AA38LK31</accession>
<keyword evidence="2" id="KW-0449">Lipoprotein</keyword>
<evidence type="ECO:0000256" key="4">
    <source>
        <dbReference type="ARBA" id="ARBA00022892"/>
    </source>
</evidence>
<keyword evidence="10" id="KW-1185">Reference proteome</keyword>
<feature type="binding site" evidence="7">
    <location>
        <position position="33"/>
    </location>
    <ligand>
        <name>Mg(2+)</name>
        <dbReference type="ChEBI" id="CHEBI:18420"/>
    </ligand>
</feature>
<dbReference type="InterPro" id="IPR024156">
    <property type="entry name" value="Small_GTPase_ARF"/>
</dbReference>
<comment type="caution">
    <text evidence="9">The sequence shown here is derived from an EMBL/GenBank/DDBJ whole genome shotgun (WGS) entry which is preliminary data.</text>
</comment>
<evidence type="ECO:0000313" key="9">
    <source>
        <dbReference type="EMBL" id="KAH9325370.1"/>
    </source>
</evidence>
<dbReference type="OMA" id="NFISCGH"/>
<gene>
    <name evidence="9" type="ORF">KI387_005548</name>
</gene>
<protein>
    <recommendedName>
        <fullName evidence="11">ADP-ribosylation factor</fullName>
    </recommendedName>
</protein>
<name>A0AA38LK31_TAXCH</name>
<dbReference type="PROSITE" id="PS51417">
    <property type="entry name" value="ARF"/>
    <property type="match status" value="1"/>
</dbReference>
<evidence type="ECO:0000256" key="6">
    <source>
        <dbReference type="PIRSR" id="PIRSR606689-1"/>
    </source>
</evidence>
<reference evidence="9 10" key="1">
    <citation type="journal article" date="2021" name="Nat. Plants">
        <title>The Taxus genome provides insights into paclitaxel biosynthesis.</title>
        <authorList>
            <person name="Xiong X."/>
            <person name="Gou J."/>
            <person name="Liao Q."/>
            <person name="Li Y."/>
            <person name="Zhou Q."/>
            <person name="Bi G."/>
            <person name="Li C."/>
            <person name="Du R."/>
            <person name="Wang X."/>
            <person name="Sun T."/>
            <person name="Guo L."/>
            <person name="Liang H."/>
            <person name="Lu P."/>
            <person name="Wu Y."/>
            <person name="Zhang Z."/>
            <person name="Ro D.K."/>
            <person name="Shang Y."/>
            <person name="Huang S."/>
            <person name="Yan J."/>
        </authorList>
    </citation>
    <scope>NUCLEOTIDE SEQUENCE [LARGE SCALE GENOMIC DNA]</scope>
    <source>
        <strain evidence="9">Ta-2019</strain>
    </source>
</reference>
<dbReference type="GO" id="GO:0005525">
    <property type="term" value="F:GTP binding"/>
    <property type="evidence" value="ECO:0007669"/>
    <property type="project" value="UniProtKB-KW"/>
</dbReference>
<feature type="binding site" evidence="6">
    <location>
        <position position="72"/>
    </location>
    <ligand>
        <name>GTP</name>
        <dbReference type="ChEBI" id="CHEBI:37565"/>
    </ligand>
</feature>
<dbReference type="PANTHER" id="PTHR11711">
    <property type="entry name" value="ADP RIBOSYLATION FACTOR-RELATED"/>
    <property type="match status" value="1"/>
</dbReference>
<dbReference type="SMART" id="SM00178">
    <property type="entry name" value="SAR"/>
    <property type="match status" value="1"/>
</dbReference>
<dbReference type="CDD" id="cd00878">
    <property type="entry name" value="Arf_Arl"/>
    <property type="match status" value="1"/>
</dbReference>
<keyword evidence="7" id="KW-0479">Metal-binding</keyword>
<keyword evidence="7" id="KW-0460">Magnesium</keyword>
<dbReference type="Pfam" id="PF00025">
    <property type="entry name" value="Arf"/>
    <property type="match status" value="1"/>
</dbReference>
<feature type="non-terminal residue" evidence="9">
    <location>
        <position position="207"/>
    </location>
</feature>
<keyword evidence="4" id="KW-0931">ER-Golgi transport</keyword>
<dbReference type="SMART" id="SM00175">
    <property type="entry name" value="RAB"/>
    <property type="match status" value="1"/>
</dbReference>
<dbReference type="InterPro" id="IPR006689">
    <property type="entry name" value="Small_GTPase_ARF/SAR"/>
</dbReference>
<feature type="binding site" evidence="6">
    <location>
        <begin position="128"/>
        <end position="131"/>
    </location>
    <ligand>
        <name>GTP</name>
        <dbReference type="ChEBI" id="CHEBI:37565"/>
    </ligand>
</feature>
<dbReference type="GO" id="GO:0030010">
    <property type="term" value="P:establishment of cell polarity"/>
    <property type="evidence" value="ECO:0007669"/>
    <property type="project" value="UniProtKB-ARBA"/>
</dbReference>
<evidence type="ECO:0000256" key="5">
    <source>
        <dbReference type="ARBA" id="ARBA00023134"/>
    </source>
</evidence>
<feature type="binding site" evidence="6">
    <location>
        <begin position="26"/>
        <end position="33"/>
    </location>
    <ligand>
        <name>GTP</name>
        <dbReference type="ChEBI" id="CHEBI:37565"/>
    </ligand>
</feature>
<dbReference type="AlphaFoldDB" id="A0AA38LK31"/>
<dbReference type="FunFam" id="3.40.50.300:FF:000412">
    <property type="entry name" value="ADP-ribosylation factor 1"/>
    <property type="match status" value="1"/>
</dbReference>
<proteinExistence type="inferred from homology"/>
<dbReference type="GO" id="GO:0016192">
    <property type="term" value="P:vesicle-mediated transport"/>
    <property type="evidence" value="ECO:0007669"/>
    <property type="project" value="UniProtKB-KW"/>
</dbReference>
<dbReference type="Proteomes" id="UP000824469">
    <property type="component" value="Unassembled WGS sequence"/>
</dbReference>
<dbReference type="PRINTS" id="PR00328">
    <property type="entry name" value="SAR1GTPBP"/>
</dbReference>
<evidence type="ECO:0008006" key="11">
    <source>
        <dbReference type="Google" id="ProtNLM"/>
    </source>
</evidence>
<keyword evidence="5 6" id="KW-0342">GTP-binding</keyword>
<dbReference type="SMART" id="SM00177">
    <property type="entry name" value="ARF"/>
    <property type="match status" value="1"/>
</dbReference>
<dbReference type="GO" id="GO:0046872">
    <property type="term" value="F:metal ion binding"/>
    <property type="evidence" value="ECO:0007669"/>
    <property type="project" value="UniProtKB-KW"/>
</dbReference>
<evidence type="ECO:0000256" key="1">
    <source>
        <dbReference type="ARBA" id="ARBA00010290"/>
    </source>
</evidence>
<keyword evidence="4" id="KW-0813">Transport</keyword>
<dbReference type="EMBL" id="JAHRHJ020000002">
    <property type="protein sequence ID" value="KAH9325370.1"/>
    <property type="molecule type" value="Genomic_DNA"/>
</dbReference>
<dbReference type="GO" id="GO:0003924">
    <property type="term" value="F:GTPase activity"/>
    <property type="evidence" value="ECO:0007669"/>
    <property type="project" value="InterPro"/>
</dbReference>
<organism evidence="9 10">
    <name type="scientific">Taxus chinensis</name>
    <name type="common">Chinese yew</name>
    <name type="synonym">Taxus wallichiana var. chinensis</name>
    <dbReference type="NCBI Taxonomy" id="29808"/>
    <lineage>
        <taxon>Eukaryota</taxon>
        <taxon>Viridiplantae</taxon>
        <taxon>Streptophyta</taxon>
        <taxon>Embryophyta</taxon>
        <taxon>Tracheophyta</taxon>
        <taxon>Spermatophyta</taxon>
        <taxon>Pinopsida</taxon>
        <taxon>Pinidae</taxon>
        <taxon>Conifers II</taxon>
        <taxon>Cupressales</taxon>
        <taxon>Taxaceae</taxon>
        <taxon>Taxus</taxon>
    </lineage>
</organism>
<keyword evidence="3 6" id="KW-0547">Nucleotide-binding</keyword>
<feature type="binding site" evidence="7">
    <location>
        <position position="50"/>
    </location>
    <ligand>
        <name>Mg(2+)</name>
        <dbReference type="ChEBI" id="CHEBI:18420"/>
    </ligand>
</feature>